<feature type="compositionally biased region" description="Basic and acidic residues" evidence="3">
    <location>
        <begin position="1009"/>
        <end position="1020"/>
    </location>
</feature>
<name>A0AA38TUW8_9ASTR</name>
<keyword evidence="1" id="KW-0645">Protease</keyword>
<dbReference type="InterPro" id="IPR001878">
    <property type="entry name" value="Znf_CCHC"/>
</dbReference>
<feature type="compositionally biased region" description="Polar residues" evidence="3">
    <location>
        <begin position="123"/>
        <end position="134"/>
    </location>
</feature>
<dbReference type="GO" id="GO:0008270">
    <property type="term" value="F:zinc ion binding"/>
    <property type="evidence" value="ECO:0007669"/>
    <property type="project" value="UniProtKB-KW"/>
</dbReference>
<dbReference type="GO" id="GO:0015074">
    <property type="term" value="P:DNA integration"/>
    <property type="evidence" value="ECO:0007669"/>
    <property type="project" value="InterPro"/>
</dbReference>
<sequence length="1077" mass="121842">MYRQSLTNQHVSNSLLRWKVMDFEKFYSLDSDDDTTYPVLNHSMANPKPKPDLDPNVEYDVKVFLDEGDDPSGLIPKKDKSVVLKPEKPAEPQASGSEKSNPKGANRVGTDREKSVKPYTPKGLQNRNPTLTMLVPQSNPSKVLTLIRVLLPWVRPLRCEEERWWKECEATKKGSSGEKLLGYARVIINNYMARHTWTSIRWLSRTCSVDYSRGVLRWALKFQGITSLSTNHAIEKGTSIGEDSFRDFLGLETAAFFSDRFGVQILMWVLLAVDGLRASGSPLRVNVGPSLVAPLENKLIHLEEALPEAPPATASATIRTAYTKRFNEQQEVAALMLVSMTPEIQKNLEELTAFEMLRELKTMIQQQAEQELFEIVKAFHACKQEDGQSVSSYVLKMKGYLDQMERLGYPMPQVLGVSLILTSLSKDYDQFVMNYNMHSMGKTIAELHAMLKLAEQGLPKKAPVVLAIKEGRIQKPQSKGKGPGKGKGKQVSKPKPKIPPPAKKEHPAKDATCHHCGVVGHWRRNCPTYLAELKKNKATQASVSSIFTIELYTFPNKSWVYDTGCGTHICNNVQGLRGSRKLKKGALDLYVGNGMRAAVEAIGSFDLILPNGLTIVLDNCHYAPTITRGIVSLSRLRDNGFIHAFTDYGISVSKDNMFYFDAIPRDGIFEIDMHNLVSNSSSMYSCRTKKSKNNMDSTYLWHCRLCHINKKRILKLQHDGLIESIDDESFDKCLSCISGKMTRKPFSHVGERARDLLGLIHTDVCGPFRTVSREGATYFITFTDDFSRYGYVYLLKHKHEAFETFKVFQSEVENQLGKTIKALRSDRGGEYMSQEFLDHLTKCGIVSQFTPPYTPQHNGVSERRNRTLLDMVRSMMSLTTLPLSFWGCALESAACVLNMVPTKKVDKTPYEIWHGKVPNLSYLKVWGCEARVKRDTPNKLEPRSIKCIFVGYPKKTMGYYFYYPPENKIFVARYAEFLENRLILQEASGSTIDFDEIQSEDAQPSSNTSEHHTEVEHTDVEPQNDVIPFVDLQGHLMHLIDMAITSMLRNKMWGIMENPLTIKLQCQIQNPISGLKQ</sequence>
<keyword evidence="2" id="KW-0863">Zinc-finger</keyword>
<evidence type="ECO:0000256" key="3">
    <source>
        <dbReference type="SAM" id="MobiDB-lite"/>
    </source>
</evidence>
<dbReference type="AlphaFoldDB" id="A0AA38TUW8"/>
<dbReference type="InterPro" id="IPR054722">
    <property type="entry name" value="PolX-like_BBD"/>
</dbReference>
<dbReference type="SUPFAM" id="SSF57756">
    <property type="entry name" value="Retrovirus zinc finger-like domains"/>
    <property type="match status" value="1"/>
</dbReference>
<dbReference type="GO" id="GO:0008233">
    <property type="term" value="F:peptidase activity"/>
    <property type="evidence" value="ECO:0007669"/>
    <property type="project" value="UniProtKB-KW"/>
</dbReference>
<evidence type="ECO:0000256" key="2">
    <source>
        <dbReference type="PROSITE-ProRule" id="PRU00047"/>
    </source>
</evidence>
<feature type="region of interest" description="Disordered" evidence="3">
    <location>
        <begin position="999"/>
        <end position="1020"/>
    </location>
</feature>
<dbReference type="Pfam" id="PF22936">
    <property type="entry name" value="Pol_BBD"/>
    <property type="match status" value="1"/>
</dbReference>
<dbReference type="PANTHER" id="PTHR42648">
    <property type="entry name" value="TRANSPOSASE, PUTATIVE-RELATED"/>
    <property type="match status" value="1"/>
</dbReference>
<dbReference type="SMART" id="SM00343">
    <property type="entry name" value="ZnF_C2HC"/>
    <property type="match status" value="1"/>
</dbReference>
<feature type="domain" description="Integrase catalytic" evidence="5">
    <location>
        <begin position="741"/>
        <end position="917"/>
    </location>
</feature>
<dbReference type="Pfam" id="PF13976">
    <property type="entry name" value="gag_pre-integrs"/>
    <property type="match status" value="1"/>
</dbReference>
<feature type="domain" description="CCHC-type" evidence="4">
    <location>
        <begin position="513"/>
        <end position="527"/>
    </location>
</feature>
<dbReference type="SUPFAM" id="SSF53098">
    <property type="entry name" value="Ribonuclease H-like"/>
    <property type="match status" value="1"/>
</dbReference>
<dbReference type="Gene3D" id="3.30.420.10">
    <property type="entry name" value="Ribonuclease H-like superfamily/Ribonuclease H"/>
    <property type="match status" value="1"/>
</dbReference>
<feature type="compositionally biased region" description="Basic residues" evidence="3">
    <location>
        <begin position="482"/>
        <end position="496"/>
    </location>
</feature>
<evidence type="ECO:0000313" key="7">
    <source>
        <dbReference type="Proteomes" id="UP001172457"/>
    </source>
</evidence>
<dbReference type="InterPro" id="IPR012337">
    <property type="entry name" value="RNaseH-like_sf"/>
</dbReference>
<dbReference type="EMBL" id="JARYMX010000002">
    <property type="protein sequence ID" value="KAJ9561430.1"/>
    <property type="molecule type" value="Genomic_DNA"/>
</dbReference>
<dbReference type="Pfam" id="PF14223">
    <property type="entry name" value="Retrotran_gag_2"/>
    <property type="match status" value="1"/>
</dbReference>
<dbReference type="Proteomes" id="UP001172457">
    <property type="component" value="Chromosome 2"/>
</dbReference>
<gene>
    <name evidence="6" type="ORF">OSB04_006590</name>
</gene>
<organism evidence="6 7">
    <name type="scientific">Centaurea solstitialis</name>
    <name type="common">yellow star-thistle</name>
    <dbReference type="NCBI Taxonomy" id="347529"/>
    <lineage>
        <taxon>Eukaryota</taxon>
        <taxon>Viridiplantae</taxon>
        <taxon>Streptophyta</taxon>
        <taxon>Embryophyta</taxon>
        <taxon>Tracheophyta</taxon>
        <taxon>Spermatophyta</taxon>
        <taxon>Magnoliopsida</taxon>
        <taxon>eudicotyledons</taxon>
        <taxon>Gunneridae</taxon>
        <taxon>Pentapetalae</taxon>
        <taxon>asterids</taxon>
        <taxon>campanulids</taxon>
        <taxon>Asterales</taxon>
        <taxon>Asteraceae</taxon>
        <taxon>Carduoideae</taxon>
        <taxon>Cardueae</taxon>
        <taxon>Centaureinae</taxon>
        <taxon>Centaurea</taxon>
    </lineage>
</organism>
<dbReference type="GO" id="GO:0003676">
    <property type="term" value="F:nucleic acid binding"/>
    <property type="evidence" value="ECO:0007669"/>
    <property type="project" value="InterPro"/>
</dbReference>
<dbReference type="InterPro" id="IPR036875">
    <property type="entry name" value="Znf_CCHC_sf"/>
</dbReference>
<evidence type="ECO:0000259" key="5">
    <source>
        <dbReference type="PROSITE" id="PS50994"/>
    </source>
</evidence>
<keyword evidence="7" id="KW-1185">Reference proteome</keyword>
<evidence type="ECO:0000313" key="6">
    <source>
        <dbReference type="EMBL" id="KAJ9561430.1"/>
    </source>
</evidence>
<dbReference type="InterPro" id="IPR036397">
    <property type="entry name" value="RNaseH_sf"/>
</dbReference>
<feature type="region of interest" description="Disordered" evidence="3">
    <location>
        <begin position="472"/>
        <end position="509"/>
    </location>
</feature>
<reference evidence="6" key="1">
    <citation type="submission" date="2023-03" db="EMBL/GenBank/DDBJ databases">
        <title>Chromosome-scale reference genome and RAD-based genetic map of yellow starthistle (Centaurea solstitialis) reveal putative structural variation and QTLs associated with invader traits.</title>
        <authorList>
            <person name="Reatini B."/>
            <person name="Cang F.A."/>
            <person name="Jiang Q."/>
            <person name="Mckibben M.T.W."/>
            <person name="Barker M.S."/>
            <person name="Rieseberg L.H."/>
            <person name="Dlugosch K.M."/>
        </authorList>
    </citation>
    <scope>NUCLEOTIDE SEQUENCE</scope>
    <source>
        <strain evidence="6">CAN-66</strain>
        <tissue evidence="6">Leaf</tissue>
    </source>
</reference>
<feature type="compositionally biased region" description="Basic and acidic residues" evidence="3">
    <location>
        <begin position="76"/>
        <end position="90"/>
    </location>
</feature>
<keyword evidence="2" id="KW-0862">Zinc</keyword>
<keyword evidence="2" id="KW-0479">Metal-binding</keyword>
<dbReference type="Pfam" id="PF00098">
    <property type="entry name" value="zf-CCHC"/>
    <property type="match status" value="1"/>
</dbReference>
<comment type="caution">
    <text evidence="6">The sequence shown here is derived from an EMBL/GenBank/DDBJ whole genome shotgun (WGS) entry which is preliminary data.</text>
</comment>
<protein>
    <recommendedName>
        <fullName evidence="8">Retrotransposon protein, putative, Ty1-copia subclass</fullName>
    </recommendedName>
</protein>
<dbReference type="PROSITE" id="PS50158">
    <property type="entry name" value="ZF_CCHC"/>
    <property type="match status" value="1"/>
</dbReference>
<dbReference type="InterPro" id="IPR039537">
    <property type="entry name" value="Retrotran_Ty1/copia-like"/>
</dbReference>
<evidence type="ECO:0008006" key="8">
    <source>
        <dbReference type="Google" id="ProtNLM"/>
    </source>
</evidence>
<dbReference type="PROSITE" id="PS50994">
    <property type="entry name" value="INTEGRASE"/>
    <property type="match status" value="1"/>
</dbReference>
<dbReference type="GO" id="GO:0006508">
    <property type="term" value="P:proteolysis"/>
    <property type="evidence" value="ECO:0007669"/>
    <property type="project" value="UniProtKB-KW"/>
</dbReference>
<dbReference type="PANTHER" id="PTHR42648:SF27">
    <property type="entry name" value="RNA-DIRECTED DNA POLYMERASE"/>
    <property type="match status" value="1"/>
</dbReference>
<dbReference type="Pfam" id="PF00665">
    <property type="entry name" value="rve"/>
    <property type="match status" value="1"/>
</dbReference>
<proteinExistence type="predicted"/>
<feature type="region of interest" description="Disordered" evidence="3">
    <location>
        <begin position="68"/>
        <end position="134"/>
    </location>
</feature>
<evidence type="ECO:0000259" key="4">
    <source>
        <dbReference type="PROSITE" id="PS50158"/>
    </source>
</evidence>
<evidence type="ECO:0000256" key="1">
    <source>
        <dbReference type="ARBA" id="ARBA00022670"/>
    </source>
</evidence>
<dbReference type="Gene3D" id="4.10.60.10">
    <property type="entry name" value="Zinc finger, CCHC-type"/>
    <property type="match status" value="1"/>
</dbReference>
<dbReference type="InterPro" id="IPR025724">
    <property type="entry name" value="GAG-pre-integrase_dom"/>
</dbReference>
<dbReference type="InterPro" id="IPR001584">
    <property type="entry name" value="Integrase_cat-core"/>
</dbReference>
<accession>A0AA38TUW8</accession>
<dbReference type="Pfam" id="PF25597">
    <property type="entry name" value="SH3_retrovirus"/>
    <property type="match status" value="1"/>
</dbReference>
<keyword evidence="1" id="KW-0378">Hydrolase</keyword>
<dbReference type="InterPro" id="IPR057670">
    <property type="entry name" value="SH3_retrovirus"/>
</dbReference>